<feature type="compositionally biased region" description="Basic residues" evidence="1">
    <location>
        <begin position="325"/>
        <end position="342"/>
    </location>
</feature>
<feature type="region of interest" description="Disordered" evidence="1">
    <location>
        <begin position="219"/>
        <end position="291"/>
    </location>
</feature>
<feature type="region of interest" description="Disordered" evidence="1">
    <location>
        <begin position="325"/>
        <end position="348"/>
    </location>
</feature>
<evidence type="ECO:0000256" key="1">
    <source>
        <dbReference type="SAM" id="MobiDB-lite"/>
    </source>
</evidence>
<dbReference type="Proteomes" id="UP000313359">
    <property type="component" value="Unassembled WGS sequence"/>
</dbReference>
<dbReference type="EMBL" id="ML122312">
    <property type="protein sequence ID" value="RPD54013.1"/>
    <property type="molecule type" value="Genomic_DNA"/>
</dbReference>
<protein>
    <submittedName>
        <fullName evidence="2">Uncharacterized protein</fullName>
    </submittedName>
</protein>
<organism evidence="2 3">
    <name type="scientific">Lentinus tigrinus ALCF2SS1-6</name>
    <dbReference type="NCBI Taxonomy" id="1328759"/>
    <lineage>
        <taxon>Eukaryota</taxon>
        <taxon>Fungi</taxon>
        <taxon>Dikarya</taxon>
        <taxon>Basidiomycota</taxon>
        <taxon>Agaricomycotina</taxon>
        <taxon>Agaricomycetes</taxon>
        <taxon>Polyporales</taxon>
        <taxon>Polyporaceae</taxon>
        <taxon>Lentinus</taxon>
    </lineage>
</organism>
<gene>
    <name evidence="2" type="ORF">L227DRAFT_657907</name>
</gene>
<sequence length="461" mass="49848">MSFLYTQHTTSNVRAEPIYDRPVRQPHSGLFPVLSQGEAVDGSVSADHPAIRQYIDRLEERLNGWKEYHRSGPMAWPWHTTDGRCVSWWAAEKAAVVRAGDSWEVCHDHVDRMLNIGELRLPTIKAVFALAALKVLRSPHDLVFWAFWGLKAAERTAELVDEVVNTHPSLITLPDSVVWTDKASALAAITEIRRPLLPTAVYPTQYISANLHLFTEDPKPTKAAKRKRTTADVDVAQPAAKKARTRTARCTAPKPQGPLGPQRKSVRLQKDAVQAAAAPQPPAGTALAGTETTDVGADVVDVEVEDGVEAEVKIVKVIAAPKRRRATAKRLTQKKGKSRAKKTAPATAPEDAITLTLQEVIPEVVPPSSGRIRIPARPVNSQSAVAPTPLLAIPTAPSPAATAAGTSTPLEGVTCVNTPSKGTHELPKIQLEQVDAKLTATAKAPVRTSVRIREKKAAKSV</sequence>
<dbReference type="OrthoDB" id="2764468at2759"/>
<name>A0A5C2RR15_9APHY</name>
<proteinExistence type="predicted"/>
<feature type="compositionally biased region" description="Low complexity" evidence="1">
    <location>
        <begin position="272"/>
        <end position="291"/>
    </location>
</feature>
<evidence type="ECO:0000313" key="2">
    <source>
        <dbReference type="EMBL" id="RPD54013.1"/>
    </source>
</evidence>
<dbReference type="AlphaFoldDB" id="A0A5C2RR15"/>
<keyword evidence="3" id="KW-1185">Reference proteome</keyword>
<reference evidence="2" key="1">
    <citation type="journal article" date="2018" name="Genome Biol. Evol.">
        <title>Genomics and development of Lentinus tigrinus, a white-rot wood-decaying mushroom with dimorphic fruiting bodies.</title>
        <authorList>
            <person name="Wu B."/>
            <person name="Xu Z."/>
            <person name="Knudson A."/>
            <person name="Carlson A."/>
            <person name="Chen N."/>
            <person name="Kovaka S."/>
            <person name="LaButti K."/>
            <person name="Lipzen A."/>
            <person name="Pennachio C."/>
            <person name="Riley R."/>
            <person name="Schakwitz W."/>
            <person name="Umezawa K."/>
            <person name="Ohm R.A."/>
            <person name="Grigoriev I.V."/>
            <person name="Nagy L.G."/>
            <person name="Gibbons J."/>
            <person name="Hibbett D."/>
        </authorList>
    </citation>
    <scope>NUCLEOTIDE SEQUENCE [LARGE SCALE GENOMIC DNA]</scope>
    <source>
        <strain evidence="2">ALCF2SS1-6</strain>
    </source>
</reference>
<evidence type="ECO:0000313" key="3">
    <source>
        <dbReference type="Proteomes" id="UP000313359"/>
    </source>
</evidence>
<accession>A0A5C2RR15</accession>